<feature type="binding site" evidence="2">
    <location>
        <position position="54"/>
    </location>
    <ligand>
        <name>Mg(2+)</name>
        <dbReference type="ChEBI" id="CHEBI:18420"/>
        <label>4</label>
    </ligand>
</feature>
<evidence type="ECO:0000259" key="3">
    <source>
        <dbReference type="Pfam" id="PF00586"/>
    </source>
</evidence>
<feature type="binding site" evidence="2">
    <location>
        <position position="39"/>
    </location>
    <ligand>
        <name>Mg(2+)</name>
        <dbReference type="ChEBI" id="CHEBI:18420"/>
        <label>3</label>
    </ligand>
</feature>
<dbReference type="PIRSF" id="PIRSF005303">
    <property type="entry name" value="Thiam_monoph_kin"/>
    <property type="match status" value="1"/>
</dbReference>
<proteinExistence type="inferred from homology"/>
<feature type="binding site" evidence="2">
    <location>
        <position position="133"/>
    </location>
    <ligand>
        <name>Mg(2+)</name>
        <dbReference type="ChEBI" id="CHEBI:18420"/>
        <label>1</label>
    </ligand>
</feature>
<evidence type="ECO:0000313" key="9">
    <source>
        <dbReference type="Proteomes" id="UP000489351"/>
    </source>
</evidence>
<dbReference type="GO" id="GO:0009229">
    <property type="term" value="P:thiamine diphosphate biosynthetic process"/>
    <property type="evidence" value="ECO:0007669"/>
    <property type="project" value="UniProtKB-UniRule"/>
</dbReference>
<keyword evidence="2" id="KW-0547">Nucleotide-binding</keyword>
<dbReference type="CDD" id="cd02194">
    <property type="entry name" value="ThiL"/>
    <property type="match status" value="1"/>
</dbReference>
<dbReference type="OMA" id="HFRRDWS"/>
<feature type="binding site" evidence="2">
    <location>
        <position position="297"/>
    </location>
    <ligand>
        <name>substrate</name>
    </ligand>
</feature>
<dbReference type="EMBL" id="RXYK01000003">
    <property type="protein sequence ID" value="RTY39031.1"/>
    <property type="molecule type" value="Genomic_DNA"/>
</dbReference>
<feature type="binding site" evidence="2">
    <location>
        <position position="244"/>
    </location>
    <ligand>
        <name>Mg(2+)</name>
        <dbReference type="ChEBI" id="CHEBI:18420"/>
        <label>3</label>
    </ligand>
</feature>
<dbReference type="Pfam" id="PF00586">
    <property type="entry name" value="AIRS"/>
    <property type="match status" value="1"/>
</dbReference>
<dbReference type="EC" id="2.7.4.16" evidence="2"/>
<reference evidence="5 9" key="3">
    <citation type="submission" date="2019-11" db="EMBL/GenBank/DDBJ databases">
        <title>Green- and brown-colored morphotypes of Chlorobia in the stratified aquatic ecosystems of Kandalaksha Gulf (White Sea): A model for study of the accessory genome evolution.</title>
        <authorList>
            <person name="Grouzdev D.S."/>
        </authorList>
    </citation>
    <scope>NUCLEOTIDE SEQUENCE [LARGE SCALE GENOMIC DNA]</scope>
    <source>
        <strain evidence="5 9">ZM</strain>
    </source>
</reference>
<dbReference type="PANTHER" id="PTHR30270:SF0">
    <property type="entry name" value="THIAMINE-MONOPHOSPHATE KINASE"/>
    <property type="match status" value="1"/>
</dbReference>
<dbReference type="InterPro" id="IPR036676">
    <property type="entry name" value="PurM-like_C_sf"/>
</dbReference>
<dbReference type="HAMAP" id="MF_02128">
    <property type="entry name" value="TMP_kinase"/>
    <property type="match status" value="1"/>
</dbReference>
<feature type="binding site" evidence="2">
    <location>
        <position position="159"/>
    </location>
    <ligand>
        <name>ATP</name>
        <dbReference type="ChEBI" id="CHEBI:30616"/>
    </ligand>
</feature>
<dbReference type="EMBL" id="VMRG01000002">
    <property type="protein sequence ID" value="KAA6230606.1"/>
    <property type="molecule type" value="Genomic_DNA"/>
</dbReference>
<comment type="miscellaneous">
    <text evidence="2">Reaction mechanism of ThiL seems to utilize a direct, inline transfer of the gamma-phosphate of ATP to TMP rather than a phosphorylated enzyme intermediate.</text>
</comment>
<dbReference type="InterPro" id="IPR006283">
    <property type="entry name" value="ThiL-like"/>
</dbReference>
<keyword evidence="2 6" id="KW-0418">Kinase</keyword>
<dbReference type="GO" id="GO:0005524">
    <property type="term" value="F:ATP binding"/>
    <property type="evidence" value="ECO:0007669"/>
    <property type="project" value="UniProtKB-UniRule"/>
</dbReference>
<keyword evidence="2" id="KW-0479">Metal-binding</keyword>
<evidence type="ECO:0000313" key="6">
    <source>
        <dbReference type="EMBL" id="RTY39031.1"/>
    </source>
</evidence>
<evidence type="ECO:0000313" key="7">
    <source>
        <dbReference type="Proteomes" id="UP000279908"/>
    </source>
</evidence>
<feature type="binding site" evidence="2">
    <location>
        <position position="115"/>
    </location>
    <ligand>
        <name>ATP</name>
        <dbReference type="ChEBI" id="CHEBI:30616"/>
    </ligand>
</feature>
<evidence type="ECO:0000256" key="1">
    <source>
        <dbReference type="ARBA" id="ARBA00022977"/>
    </source>
</evidence>
<feature type="binding site" evidence="2">
    <location>
        <position position="85"/>
    </location>
    <ligand>
        <name>Mg(2+)</name>
        <dbReference type="ChEBI" id="CHEBI:18420"/>
        <label>2</label>
    </ligand>
</feature>
<feature type="binding site" evidence="2">
    <location>
        <position position="56"/>
    </location>
    <ligand>
        <name>Mg(2+)</name>
        <dbReference type="ChEBI" id="CHEBI:18420"/>
        <label>2</label>
    </ligand>
</feature>
<feature type="domain" description="PurM-like N-terminal" evidence="3">
    <location>
        <begin position="37"/>
        <end position="151"/>
    </location>
</feature>
<gene>
    <name evidence="2 6" type="primary">thiL</name>
    <name evidence="6" type="ORF">EKD02_02710</name>
    <name evidence="4" type="ORF">FP507_10135</name>
    <name evidence="5" type="ORF">GJ685_08160</name>
</gene>
<reference evidence="6 7" key="1">
    <citation type="submission" date="2018-12" db="EMBL/GenBank/DDBJ databases">
        <authorList>
            <person name="Lunina O.N."/>
            <person name="Grouzdev D.S."/>
            <person name="Gorlenko V.M."/>
            <person name="Savvichev A.S."/>
        </authorList>
    </citation>
    <scope>NUCLEOTIDE SEQUENCE [LARGE SCALE GENOMIC DNA]</scope>
    <source>
        <strain evidence="6 7">BrKhr-17</strain>
    </source>
</reference>
<sequence length="354" mass="38348">MAYKATSETGEFGLIERIKSIVQPTLESAPELVLGIGDDCAVWQPSTELLQVSSTDLLVEQVHFDLLTTPAKHLGSKAISVNASDICAMNAIPRYALVSIAVPPSMPVEMVEELYRGMESAAREYGIAIAGGDTSRSRSGLVISVTVTGEVPEKMIAYRNGAKEGDIVCVTGTLGGSAAGLRVLTREKLIMMEHIENNETYNRNLMADLQEYTGAIQQHLLPLARLDTVRFLHERQVTPSSMIDISDGLGQDLGHICNASAVGALLQENRIPVNSTARLIADELQDDALGWAISGGEDYQLLFTISKEEHKKIADNRDIAVIGEITPKESGLLLKDIYGITIDLTSLPGFDHFK</sequence>
<keyword evidence="9" id="KW-1185">Reference proteome</keyword>
<comment type="pathway">
    <text evidence="2">Cofactor biosynthesis; thiamine diphosphate biosynthesis; thiamine diphosphate from thiamine phosphate: step 1/1.</text>
</comment>
<feature type="binding site" evidence="2">
    <location>
        <begin position="132"/>
        <end position="133"/>
    </location>
    <ligand>
        <name>ATP</name>
        <dbReference type="ChEBI" id="CHEBI:30616"/>
    </ligand>
</feature>
<dbReference type="Proteomes" id="UP000327458">
    <property type="component" value="Unassembled WGS sequence"/>
</dbReference>
<organism evidence="6 7">
    <name type="scientific">Chlorobium phaeovibrioides</name>
    <dbReference type="NCBI Taxonomy" id="1094"/>
    <lineage>
        <taxon>Bacteria</taxon>
        <taxon>Pseudomonadati</taxon>
        <taxon>Chlorobiota</taxon>
        <taxon>Chlorobiia</taxon>
        <taxon>Chlorobiales</taxon>
        <taxon>Chlorobiaceae</taxon>
        <taxon>Chlorobium/Pelodictyon group</taxon>
        <taxon>Chlorobium</taxon>
    </lineage>
</organism>
<dbReference type="GO" id="GO:0009030">
    <property type="term" value="F:thiamine-phosphate kinase activity"/>
    <property type="evidence" value="ECO:0007669"/>
    <property type="project" value="UniProtKB-UniRule"/>
</dbReference>
<comment type="function">
    <text evidence="2">Catalyzes the ATP-dependent phosphorylation of thiamine-monophosphate (TMP) to form thiamine-pyrophosphate (TPP), the active form of vitamin B1.</text>
</comment>
<evidence type="ECO:0000256" key="2">
    <source>
        <dbReference type="HAMAP-Rule" id="MF_02128"/>
    </source>
</evidence>
<feature type="binding site" evidence="2">
    <location>
        <position position="39"/>
    </location>
    <ligand>
        <name>Mg(2+)</name>
        <dbReference type="ChEBI" id="CHEBI:18420"/>
        <label>4</label>
    </ligand>
</feature>
<protein>
    <recommendedName>
        <fullName evidence="2">Thiamine-monophosphate kinase</fullName>
        <shortName evidence="2">TMP kinase</shortName>
        <shortName evidence="2">Thiamine-phosphate kinase</shortName>
        <ecNumber evidence="2">2.7.4.16</ecNumber>
    </recommendedName>
</protein>
<dbReference type="InterPro" id="IPR036921">
    <property type="entry name" value="PurM-like_N_sf"/>
</dbReference>
<keyword evidence="1 2" id="KW-0784">Thiamine biosynthesis</keyword>
<dbReference type="InterPro" id="IPR016188">
    <property type="entry name" value="PurM-like_N"/>
</dbReference>
<keyword evidence="2" id="KW-0460">Magnesium</keyword>
<dbReference type="SUPFAM" id="SSF55326">
    <property type="entry name" value="PurM N-terminal domain-like"/>
    <property type="match status" value="1"/>
</dbReference>
<comment type="caution">
    <text evidence="6">The sequence shown here is derived from an EMBL/GenBank/DDBJ whole genome shotgun (WGS) entry which is preliminary data.</text>
</comment>
<feature type="binding site" evidence="2">
    <location>
        <position position="246"/>
    </location>
    <ligand>
        <name>ATP</name>
        <dbReference type="ChEBI" id="CHEBI:30616"/>
    </ligand>
</feature>
<accession>A0A432AWA6</accession>
<dbReference type="NCBIfam" id="TIGR01379">
    <property type="entry name" value="thiL"/>
    <property type="match status" value="1"/>
</dbReference>
<evidence type="ECO:0000313" key="5">
    <source>
        <dbReference type="EMBL" id="MWV55025.1"/>
    </source>
</evidence>
<comment type="catalytic activity">
    <reaction evidence="2">
        <text>thiamine phosphate + ATP = thiamine diphosphate + ADP</text>
        <dbReference type="Rhea" id="RHEA:15913"/>
        <dbReference type="ChEBI" id="CHEBI:30616"/>
        <dbReference type="ChEBI" id="CHEBI:37575"/>
        <dbReference type="ChEBI" id="CHEBI:58937"/>
        <dbReference type="ChEBI" id="CHEBI:456216"/>
        <dbReference type="EC" id="2.7.4.16"/>
    </reaction>
</comment>
<feature type="binding site" evidence="2">
    <location>
        <position position="247"/>
    </location>
    <ligand>
        <name>Mg(2+)</name>
        <dbReference type="ChEBI" id="CHEBI:18420"/>
        <label>5</label>
    </ligand>
</feature>
<feature type="binding site" evidence="2">
    <location>
        <position position="63"/>
    </location>
    <ligand>
        <name>substrate</name>
    </ligand>
</feature>
<dbReference type="Gene3D" id="3.30.1330.10">
    <property type="entry name" value="PurM-like, N-terminal domain"/>
    <property type="match status" value="1"/>
</dbReference>
<dbReference type="SUPFAM" id="SSF56042">
    <property type="entry name" value="PurM C-terminal domain-like"/>
    <property type="match status" value="1"/>
</dbReference>
<feature type="binding site" evidence="2">
    <location>
        <position position="85"/>
    </location>
    <ligand>
        <name>Mg(2+)</name>
        <dbReference type="ChEBI" id="CHEBI:18420"/>
        <label>3</label>
    </ligand>
</feature>
<dbReference type="PANTHER" id="PTHR30270">
    <property type="entry name" value="THIAMINE-MONOPHOSPHATE KINASE"/>
    <property type="match status" value="1"/>
</dbReference>
<feature type="binding site" evidence="2">
    <location>
        <position position="85"/>
    </location>
    <ligand>
        <name>Mg(2+)</name>
        <dbReference type="ChEBI" id="CHEBI:18420"/>
        <label>4</label>
    </ligand>
</feature>
<dbReference type="AlphaFoldDB" id="A0A432AWA6"/>
<dbReference type="Gene3D" id="3.90.650.10">
    <property type="entry name" value="PurM-like C-terminal domain"/>
    <property type="match status" value="1"/>
</dbReference>
<keyword evidence="2" id="KW-0067">ATP-binding</keyword>
<dbReference type="Proteomes" id="UP000489351">
    <property type="component" value="Unassembled WGS sequence"/>
</dbReference>
<evidence type="ECO:0000313" key="4">
    <source>
        <dbReference type="EMBL" id="KAA6230606.1"/>
    </source>
</evidence>
<feature type="binding site" evidence="2">
    <location>
        <position position="55"/>
    </location>
    <ligand>
        <name>Mg(2+)</name>
        <dbReference type="ChEBI" id="CHEBI:18420"/>
        <label>1</label>
    </ligand>
</feature>
<dbReference type="GO" id="GO:0000287">
    <property type="term" value="F:magnesium ion binding"/>
    <property type="evidence" value="ECO:0007669"/>
    <property type="project" value="UniProtKB-UniRule"/>
</dbReference>
<dbReference type="Proteomes" id="UP000279908">
    <property type="component" value="Unassembled WGS sequence"/>
</dbReference>
<dbReference type="GO" id="GO:0009228">
    <property type="term" value="P:thiamine biosynthetic process"/>
    <property type="evidence" value="ECO:0007669"/>
    <property type="project" value="UniProtKB-KW"/>
</dbReference>
<dbReference type="UniPathway" id="UPA00060">
    <property type="reaction ID" value="UER00142"/>
</dbReference>
<reference evidence="4 8" key="2">
    <citation type="submission" date="2019-07" db="EMBL/GenBank/DDBJ databases">
        <title>Draft genome Sequence of Chlorobium phaeovibrioides sp. strain PhvTcv-s14, from the Phylum Chlorobi.</title>
        <authorList>
            <person name="Babenko V."/>
            <person name="Boldyreva D."/>
            <person name="Kanygina A."/>
            <person name="Selezneva O."/>
            <person name="Akopiyan T."/>
            <person name="Lunina O."/>
        </authorList>
    </citation>
    <scope>NUCLEOTIDE SEQUENCE [LARGE SCALE GENOMIC DNA]</scope>
    <source>
        <strain evidence="4 8">GrTcv12</strain>
    </source>
</reference>
<dbReference type="EMBL" id="WUBZ01000033">
    <property type="protein sequence ID" value="MWV55025.1"/>
    <property type="molecule type" value="Genomic_DNA"/>
</dbReference>
<name>A0A432AWA6_CHLPH</name>
<feature type="binding site" evidence="2">
    <location>
        <position position="350"/>
    </location>
    <ligand>
        <name>substrate</name>
    </ligand>
</feature>
<comment type="similarity">
    <text evidence="2">Belongs to the thiamine-monophosphate kinase family.</text>
</comment>
<evidence type="ECO:0000313" key="8">
    <source>
        <dbReference type="Proteomes" id="UP000327458"/>
    </source>
</evidence>
<keyword evidence="2 6" id="KW-0808">Transferase</keyword>
<feature type="binding site" evidence="2">
    <location>
        <position position="56"/>
    </location>
    <ligand>
        <name>Mg(2+)</name>
        <dbReference type="ChEBI" id="CHEBI:18420"/>
        <label>1</label>
    </ligand>
</feature>
<dbReference type="RefSeq" id="WP_011890809.1">
    <property type="nucleotide sequence ID" value="NZ_CP041698.1"/>
</dbReference>